<dbReference type="PANTHER" id="PTHR47738">
    <property type="entry name" value="PTS SYSTEM FRUCTOSE-LIKE EIIA COMPONENT-RELATED"/>
    <property type="match status" value="1"/>
</dbReference>
<dbReference type="EMBL" id="LN774881">
    <property type="protein sequence ID" value="CEN31983.1"/>
    <property type="molecule type" value="Genomic_DNA"/>
</dbReference>
<dbReference type="CDD" id="cd00211">
    <property type="entry name" value="PTS_IIA_fru"/>
    <property type="match status" value="1"/>
</dbReference>
<dbReference type="PATRIC" id="fig|1594731.3.peg.10"/>
<dbReference type="InterPro" id="IPR051541">
    <property type="entry name" value="PTS_SugarTrans_NitroReg"/>
</dbReference>
<gene>
    <name evidence="2" type="primary">ptsN</name>
    <name evidence="2" type="ORF">WEOB_010</name>
</gene>
<dbReference type="Proteomes" id="UP000242753">
    <property type="component" value="Chromosome I"/>
</dbReference>
<dbReference type="Pfam" id="PF00359">
    <property type="entry name" value="PTS_EIIA_2"/>
    <property type="match status" value="1"/>
</dbReference>
<dbReference type="PROSITE" id="PS00372">
    <property type="entry name" value="PTS_EIIA_TYPE_2_HIS"/>
    <property type="match status" value="1"/>
</dbReference>
<evidence type="ECO:0000313" key="3">
    <source>
        <dbReference type="Proteomes" id="UP000242753"/>
    </source>
</evidence>
<sequence length="156" mass="17825">MKKNKFTKIDSILSIECTRGNVYCQNKKKALEIISEIAAKKLKITPKIIYNAVVTREKMGSTGIGNGIAIPHGTIQINIPQETIGVFIRLIQPIFFDSIDNQPVDLLFSILISKKTLNRNLYKLSLIAQHLSNKKLYRLLRCTHNNERLYKIITEK</sequence>
<proteinExistence type="predicted"/>
<dbReference type="InterPro" id="IPR002178">
    <property type="entry name" value="PTS_EIIA_type-2_dom"/>
</dbReference>
<dbReference type="AlphaFoldDB" id="A0A0H5BWI2"/>
<feature type="domain" description="PTS EIIA type-2" evidence="1">
    <location>
        <begin position="11"/>
        <end position="156"/>
    </location>
</feature>
<dbReference type="Gene3D" id="3.40.930.10">
    <property type="entry name" value="Mannitol-specific EII, Chain A"/>
    <property type="match status" value="1"/>
</dbReference>
<dbReference type="SUPFAM" id="SSF55804">
    <property type="entry name" value="Phoshotransferase/anion transport protein"/>
    <property type="match status" value="1"/>
</dbReference>
<protein>
    <submittedName>
        <fullName evidence="2">Nitrogen regulatory protein</fullName>
        <ecNumber evidence="2">2.7.1.-</ecNumber>
    </submittedName>
</protein>
<name>A0A0H5BWI2_9ENTR</name>
<reference evidence="3" key="1">
    <citation type="submission" date="2015-01" db="EMBL/GenBank/DDBJ databases">
        <authorList>
            <person name="Manzano-Marin A."/>
            <person name="Manzano-Marin A."/>
        </authorList>
    </citation>
    <scope>NUCLEOTIDE SEQUENCE [LARGE SCALE GENOMIC DNA]</scope>
    <source>
        <strain evidence="3">obscurior</strain>
    </source>
</reference>
<dbReference type="GO" id="GO:0016740">
    <property type="term" value="F:transferase activity"/>
    <property type="evidence" value="ECO:0007669"/>
    <property type="project" value="UniProtKB-KW"/>
</dbReference>
<dbReference type="RefSeq" id="WP_281263891.1">
    <property type="nucleotide sequence ID" value="NZ_LN774881.1"/>
</dbReference>
<dbReference type="PANTHER" id="PTHR47738:SF1">
    <property type="entry name" value="NITROGEN REGULATORY PROTEIN"/>
    <property type="match status" value="1"/>
</dbReference>
<evidence type="ECO:0000259" key="1">
    <source>
        <dbReference type="PROSITE" id="PS51094"/>
    </source>
</evidence>
<dbReference type="GO" id="GO:0030295">
    <property type="term" value="F:protein kinase activator activity"/>
    <property type="evidence" value="ECO:0007669"/>
    <property type="project" value="TreeGrafter"/>
</dbReference>
<dbReference type="STRING" id="1594731.WEOB_010"/>
<accession>A0A0H5BWI2</accession>
<evidence type="ECO:0000313" key="2">
    <source>
        <dbReference type="EMBL" id="CEN31983.1"/>
    </source>
</evidence>
<keyword evidence="3" id="KW-1185">Reference proteome</keyword>
<dbReference type="PROSITE" id="PS51094">
    <property type="entry name" value="PTS_EIIA_TYPE_2"/>
    <property type="match status" value="1"/>
</dbReference>
<dbReference type="EC" id="2.7.1.-" evidence="2"/>
<keyword evidence="2" id="KW-0808">Transferase</keyword>
<organism evidence="2 3">
    <name type="scientific">Candidatus Westeberhardia cardiocondylae</name>
    <dbReference type="NCBI Taxonomy" id="1594731"/>
    <lineage>
        <taxon>Bacteria</taxon>
        <taxon>Pseudomonadati</taxon>
        <taxon>Pseudomonadota</taxon>
        <taxon>Gammaproteobacteria</taxon>
        <taxon>Enterobacterales</taxon>
        <taxon>Enterobacteriaceae</taxon>
        <taxon>ant endosymbionts</taxon>
        <taxon>Candidatus Westeberhardia</taxon>
    </lineage>
</organism>
<dbReference type="KEGG" id="wca:WEOB_010"/>
<dbReference type="InterPro" id="IPR016152">
    <property type="entry name" value="PTrfase/Anion_transptr"/>
</dbReference>